<protein>
    <submittedName>
        <fullName evidence="4">PKD_channel domain-containing protein</fullName>
    </submittedName>
</protein>
<organism evidence="4">
    <name type="scientific">Taenia asiatica</name>
    <name type="common">Asian tapeworm</name>
    <dbReference type="NCBI Taxonomy" id="60517"/>
    <lineage>
        <taxon>Eukaryota</taxon>
        <taxon>Metazoa</taxon>
        <taxon>Spiralia</taxon>
        <taxon>Lophotrochozoa</taxon>
        <taxon>Platyhelminthes</taxon>
        <taxon>Cestoda</taxon>
        <taxon>Eucestoda</taxon>
        <taxon>Cyclophyllidea</taxon>
        <taxon>Taeniidae</taxon>
        <taxon>Taenia</taxon>
    </lineage>
</organism>
<dbReference type="InterPro" id="IPR000601">
    <property type="entry name" value="PKD_dom"/>
</dbReference>
<dbReference type="Pfam" id="PF00801">
    <property type="entry name" value="PKD"/>
    <property type="match status" value="2"/>
</dbReference>
<dbReference type="SMART" id="SM00089">
    <property type="entry name" value="PKD"/>
    <property type="match status" value="2"/>
</dbReference>
<reference evidence="4" key="1">
    <citation type="submission" date="2017-02" db="UniProtKB">
        <authorList>
            <consortium name="WormBaseParasite"/>
        </authorList>
    </citation>
    <scope>IDENTIFICATION</scope>
</reference>
<evidence type="ECO:0000313" key="4">
    <source>
        <dbReference type="WBParaSite" id="TASK_0000173901-mRNA-1"/>
    </source>
</evidence>
<accession>A0A0R3VWE5</accession>
<dbReference type="PROSITE" id="PS50093">
    <property type="entry name" value="PKD"/>
    <property type="match status" value="2"/>
</dbReference>
<dbReference type="EMBL" id="UYRS01000554">
    <property type="protein sequence ID" value="VDK23584.1"/>
    <property type="molecule type" value="Genomic_DNA"/>
</dbReference>
<feature type="domain" description="PKD" evidence="1">
    <location>
        <begin position="502"/>
        <end position="563"/>
    </location>
</feature>
<dbReference type="InterPro" id="IPR035986">
    <property type="entry name" value="PKD_dom_sf"/>
</dbReference>
<dbReference type="Proteomes" id="UP000282613">
    <property type="component" value="Unassembled WGS sequence"/>
</dbReference>
<gene>
    <name evidence="2" type="ORF">TASK_LOCUS1740</name>
</gene>
<dbReference type="WBParaSite" id="TASK_0000173901-mRNA-1">
    <property type="protein sequence ID" value="TASK_0000173901-mRNA-1"/>
    <property type="gene ID" value="TASK_0000173901"/>
</dbReference>
<dbReference type="InterPro" id="IPR022409">
    <property type="entry name" value="PKD/Chitinase_dom"/>
</dbReference>
<evidence type="ECO:0000313" key="2">
    <source>
        <dbReference type="EMBL" id="VDK23584.1"/>
    </source>
</evidence>
<dbReference type="OrthoDB" id="6022660at2759"/>
<keyword evidence="3" id="KW-1185">Reference proteome</keyword>
<evidence type="ECO:0000313" key="3">
    <source>
        <dbReference type="Proteomes" id="UP000282613"/>
    </source>
</evidence>
<evidence type="ECO:0000259" key="1">
    <source>
        <dbReference type="PROSITE" id="PS50093"/>
    </source>
</evidence>
<dbReference type="SUPFAM" id="SSF49299">
    <property type="entry name" value="PKD domain"/>
    <property type="match status" value="2"/>
</dbReference>
<dbReference type="AlphaFoldDB" id="A0A0R3VWE5"/>
<sequence length="643" mass="69763">MADCDKAFNIPCKLDVESCDTQCQRMAYTCSVAIDADFCMCGLSRLDVPGIGGRSADDKCVLPSPPGAPVCAHFQYELVDGDLTGKQPRVDGKPTSSHSPTPFTQDVLLSLKYHDRRTELKWVTGQCKGISGLFSDKAEIFDYIGTPSLYSGPSMPDCTLEGLVATTTQAMHAGEIYEVTVKLRTPTLVQIFASSLFLNHPETFEDRECTDQEVHNPMFRTCAQKSVSDPEGIYTRGIKQDSLTTSPSMPCTVVMLRCTLIVDANFSGFQIFQPRKLFIVEIGERIGLPPANLEAIDCTSSTETAPADFVYLVPPSSAIQEGKKVLTLIRLVGKRYKIFAAVATSPSSMLFKGRFETLGIKRVIATVYTDTHSTMPLARTSERIINVVSPLEVPKLSWSIFTADKGEVLQLTVSKDGKVIYKWDSGAGSPVETTLAREICHVFQRTGSLSLSLGVENAFESAIHTFPIKVYETVSLGALTAVSEARTLGSRKPIDFIVTVITGAWLTFIWFVGGGLVEETATPKAIIAFDHAANYTITLNASNCISWQEAQTSVEIVAPIRGVSLECDSIPAAVESCLNFVYSAGLPVSGEASIDSGAWSPVKLEPRSRSVHSSPVPFNDIGRHQVAVTLTSARGSVQENFDI</sequence>
<reference evidence="2 3" key="2">
    <citation type="submission" date="2018-11" db="EMBL/GenBank/DDBJ databases">
        <authorList>
            <consortium name="Pathogen Informatics"/>
        </authorList>
    </citation>
    <scope>NUCLEOTIDE SEQUENCE [LARGE SCALE GENOMIC DNA]</scope>
</reference>
<proteinExistence type="predicted"/>
<feature type="domain" description="PKD" evidence="1">
    <location>
        <begin position="419"/>
        <end position="470"/>
    </location>
</feature>
<name>A0A0R3VWE5_TAEAS</name>